<name>A0A932MML7_UNCTE</name>
<dbReference type="PRINTS" id="PR00081">
    <property type="entry name" value="GDHRDH"/>
</dbReference>
<proteinExistence type="inferred from homology"/>
<dbReference type="PANTHER" id="PTHR43477:SF1">
    <property type="entry name" value="DIHYDROANTICAPSIN 7-DEHYDROGENASE"/>
    <property type="match status" value="1"/>
</dbReference>
<dbReference type="PANTHER" id="PTHR43477">
    <property type="entry name" value="DIHYDROANTICAPSIN 7-DEHYDROGENASE"/>
    <property type="match status" value="1"/>
</dbReference>
<dbReference type="Proteomes" id="UP000782312">
    <property type="component" value="Unassembled WGS sequence"/>
</dbReference>
<reference evidence="3" key="1">
    <citation type="submission" date="2020-07" db="EMBL/GenBank/DDBJ databases">
        <title>Huge and variable diversity of episymbiotic CPR bacteria and DPANN archaea in groundwater ecosystems.</title>
        <authorList>
            <person name="He C.Y."/>
            <person name="Keren R."/>
            <person name="Whittaker M."/>
            <person name="Farag I.F."/>
            <person name="Doudna J."/>
            <person name="Cate J.H.D."/>
            <person name="Banfield J.F."/>
        </authorList>
    </citation>
    <scope>NUCLEOTIDE SEQUENCE</scope>
    <source>
        <strain evidence="3">NC_groundwater_763_Ag_S-0.2um_68_21</strain>
    </source>
</reference>
<comment type="caution">
    <text evidence="3">The sequence shown here is derived from an EMBL/GenBank/DDBJ whole genome shotgun (WGS) entry which is preliminary data.</text>
</comment>
<gene>
    <name evidence="3" type="ORF">HYZ11_12530</name>
</gene>
<dbReference type="InterPro" id="IPR036291">
    <property type="entry name" value="NAD(P)-bd_dom_sf"/>
</dbReference>
<accession>A0A932MML7</accession>
<evidence type="ECO:0000256" key="1">
    <source>
        <dbReference type="ARBA" id="ARBA00006484"/>
    </source>
</evidence>
<dbReference type="EMBL" id="JACPUR010000030">
    <property type="protein sequence ID" value="MBI3128424.1"/>
    <property type="molecule type" value="Genomic_DNA"/>
</dbReference>
<keyword evidence="2" id="KW-0560">Oxidoreductase</keyword>
<evidence type="ECO:0000313" key="3">
    <source>
        <dbReference type="EMBL" id="MBI3128424.1"/>
    </source>
</evidence>
<evidence type="ECO:0000256" key="2">
    <source>
        <dbReference type="ARBA" id="ARBA00023002"/>
    </source>
</evidence>
<dbReference type="InterPro" id="IPR051122">
    <property type="entry name" value="SDR_DHRS6-like"/>
</dbReference>
<dbReference type="InterPro" id="IPR002347">
    <property type="entry name" value="SDR_fam"/>
</dbReference>
<protein>
    <submittedName>
        <fullName evidence="3">SDR family oxidoreductase</fullName>
    </submittedName>
</protein>
<dbReference type="Pfam" id="PF13561">
    <property type="entry name" value="adh_short_C2"/>
    <property type="match status" value="1"/>
</dbReference>
<sequence length="257" mass="27145">MILGSSSGFGGAVAARLAREGMNVFGVHLDRKATIPNAERVQEEIKRAGAQAVFFNTNAAGHGERAEVLAQMKAHLGAGAQGAVRVLLHSLAFGTLKPYISDDPAGALTPKQLEMTLDVMANSLVYWTQDLVREGLMGEGGRIFAMTSSGGHRVWPTYGAVSAAKAALESHIRQLAFELASKGISANSVQAGVTDTPALRKIPGNEEMLELAQRMNPHKRLTTPGVVADAIACFSRPGTRWMTGNVIRVDGGEDIAG</sequence>
<organism evidence="3 4">
    <name type="scientific">Tectimicrobiota bacterium</name>
    <dbReference type="NCBI Taxonomy" id="2528274"/>
    <lineage>
        <taxon>Bacteria</taxon>
        <taxon>Pseudomonadati</taxon>
        <taxon>Nitrospinota/Tectimicrobiota group</taxon>
        <taxon>Candidatus Tectimicrobiota</taxon>
    </lineage>
</organism>
<dbReference type="GO" id="GO:0016491">
    <property type="term" value="F:oxidoreductase activity"/>
    <property type="evidence" value="ECO:0007669"/>
    <property type="project" value="UniProtKB-KW"/>
</dbReference>
<dbReference type="SUPFAM" id="SSF51735">
    <property type="entry name" value="NAD(P)-binding Rossmann-fold domains"/>
    <property type="match status" value="1"/>
</dbReference>
<dbReference type="Gene3D" id="3.40.50.720">
    <property type="entry name" value="NAD(P)-binding Rossmann-like Domain"/>
    <property type="match status" value="2"/>
</dbReference>
<dbReference type="AlphaFoldDB" id="A0A932MML7"/>
<comment type="similarity">
    <text evidence="1">Belongs to the short-chain dehydrogenases/reductases (SDR) family.</text>
</comment>
<dbReference type="CDD" id="cd05233">
    <property type="entry name" value="SDR_c"/>
    <property type="match status" value="1"/>
</dbReference>
<evidence type="ECO:0000313" key="4">
    <source>
        <dbReference type="Proteomes" id="UP000782312"/>
    </source>
</evidence>